<organism evidence="7 8">
    <name type="scientific">Debaryomyces fabryi</name>
    <dbReference type="NCBI Taxonomy" id="58627"/>
    <lineage>
        <taxon>Eukaryota</taxon>
        <taxon>Fungi</taxon>
        <taxon>Dikarya</taxon>
        <taxon>Ascomycota</taxon>
        <taxon>Saccharomycotina</taxon>
        <taxon>Pichiomycetes</taxon>
        <taxon>Debaryomycetaceae</taxon>
        <taxon>Debaryomyces</taxon>
    </lineage>
</organism>
<feature type="transmembrane region" description="Helical" evidence="5">
    <location>
        <begin position="408"/>
        <end position="432"/>
    </location>
</feature>
<comment type="caution">
    <text evidence="7">The sequence shown here is derived from an EMBL/GenBank/DDBJ whole genome shotgun (WGS) entry which is preliminary data.</text>
</comment>
<feature type="transmembrane region" description="Helical" evidence="5">
    <location>
        <begin position="452"/>
        <end position="471"/>
    </location>
</feature>
<dbReference type="InterPro" id="IPR020846">
    <property type="entry name" value="MFS_dom"/>
</dbReference>
<dbReference type="PANTHER" id="PTHR23508">
    <property type="entry name" value="CARBOXYLIC ACID TRANSPORTER PROTEIN HOMOLOG"/>
    <property type="match status" value="1"/>
</dbReference>
<feature type="transmembrane region" description="Helical" evidence="5">
    <location>
        <begin position="323"/>
        <end position="344"/>
    </location>
</feature>
<feature type="transmembrane region" description="Helical" evidence="5">
    <location>
        <begin position="129"/>
        <end position="148"/>
    </location>
</feature>
<feature type="domain" description="Major facilitator superfamily (MFS) profile" evidence="6">
    <location>
        <begin position="64"/>
        <end position="475"/>
    </location>
</feature>
<feature type="transmembrane region" description="Helical" evidence="5">
    <location>
        <begin position="351"/>
        <end position="368"/>
    </location>
</feature>
<dbReference type="Pfam" id="PF00083">
    <property type="entry name" value="Sugar_tr"/>
    <property type="match status" value="1"/>
</dbReference>
<dbReference type="PROSITE" id="PS50850">
    <property type="entry name" value="MFS"/>
    <property type="match status" value="1"/>
</dbReference>
<protein>
    <recommendedName>
        <fullName evidence="6">Major facilitator superfamily (MFS) profile domain-containing protein</fullName>
    </recommendedName>
</protein>
<proteinExistence type="predicted"/>
<evidence type="ECO:0000256" key="5">
    <source>
        <dbReference type="SAM" id="Phobius"/>
    </source>
</evidence>
<feature type="transmembrane region" description="Helical" evidence="5">
    <location>
        <begin position="154"/>
        <end position="174"/>
    </location>
</feature>
<feature type="transmembrane region" description="Helical" evidence="5">
    <location>
        <begin position="380"/>
        <end position="399"/>
    </location>
</feature>
<dbReference type="GO" id="GO:0005886">
    <property type="term" value="C:plasma membrane"/>
    <property type="evidence" value="ECO:0007669"/>
    <property type="project" value="TreeGrafter"/>
</dbReference>
<dbReference type="GO" id="GO:0015355">
    <property type="term" value="F:secondary active monocarboxylate transmembrane transporter activity"/>
    <property type="evidence" value="ECO:0007669"/>
    <property type="project" value="TreeGrafter"/>
</dbReference>
<keyword evidence="8" id="KW-1185">Reference proteome</keyword>
<dbReference type="InterPro" id="IPR005828">
    <property type="entry name" value="MFS_sugar_transport-like"/>
</dbReference>
<evidence type="ECO:0000256" key="2">
    <source>
        <dbReference type="ARBA" id="ARBA00022692"/>
    </source>
</evidence>
<dbReference type="CDD" id="cd17316">
    <property type="entry name" value="MFS_SV2_like"/>
    <property type="match status" value="1"/>
</dbReference>
<dbReference type="InterPro" id="IPR036259">
    <property type="entry name" value="MFS_trans_sf"/>
</dbReference>
<evidence type="ECO:0000256" key="3">
    <source>
        <dbReference type="ARBA" id="ARBA00022989"/>
    </source>
</evidence>
<dbReference type="SUPFAM" id="SSF103473">
    <property type="entry name" value="MFS general substrate transporter"/>
    <property type="match status" value="1"/>
</dbReference>
<dbReference type="Proteomes" id="UP000054251">
    <property type="component" value="Unassembled WGS sequence"/>
</dbReference>
<keyword evidence="2 5" id="KW-0812">Transmembrane</keyword>
<feature type="transmembrane region" description="Helical" evidence="5">
    <location>
        <begin position="64"/>
        <end position="85"/>
    </location>
</feature>
<feature type="transmembrane region" description="Helical" evidence="5">
    <location>
        <begin position="100"/>
        <end position="122"/>
    </location>
</feature>
<feature type="transmembrane region" description="Helical" evidence="5">
    <location>
        <begin position="186"/>
        <end position="210"/>
    </location>
</feature>
<reference evidence="7 8" key="1">
    <citation type="submission" date="2015-11" db="EMBL/GenBank/DDBJ databases">
        <title>The genome of Debaryomyces fabryi.</title>
        <authorList>
            <person name="Tafer H."/>
            <person name="Lopandic K."/>
        </authorList>
    </citation>
    <scope>NUCLEOTIDE SEQUENCE [LARGE SCALE GENOMIC DNA]</scope>
    <source>
        <strain evidence="7 8">CBS 789</strain>
    </source>
</reference>
<feature type="transmembrane region" description="Helical" evidence="5">
    <location>
        <begin position="283"/>
        <end position="303"/>
    </location>
</feature>
<dbReference type="GeneID" id="26842748"/>
<gene>
    <name evidence="7" type="ORF">AC631_05739</name>
</gene>
<dbReference type="RefSeq" id="XP_015464602.1">
    <property type="nucleotide sequence ID" value="XM_015614568.1"/>
</dbReference>
<dbReference type="OrthoDB" id="5296287at2759"/>
<evidence type="ECO:0000259" key="6">
    <source>
        <dbReference type="PROSITE" id="PS50850"/>
    </source>
</evidence>
<dbReference type="GO" id="GO:0035879">
    <property type="term" value="P:plasma membrane lactate transport"/>
    <property type="evidence" value="ECO:0007669"/>
    <property type="project" value="TreeGrafter"/>
</dbReference>
<sequence>MVHTINYLKEDGKPDLSTRSIVDYFRTRPTTLFEIPVLKSETSLLKTLNPIPGLSEMTLTNWSFYGLGFFAWTVDSLDFFCVSAAASEMAHTLQVDITEITWGVTLVLMLRSVGAFIFGILSDAYGRKWPFIACCVIFIILEIGTGFVQTYTQFLAVRALFGIAMGGMYGNAAATALEDQPERARSVLSGLFLPGYNFGYLLAVVFFRAFESTYKGDQGWGALLWFSAGLPVILIFWRLCHGESVAFLKLQEKRELEAKNNLEPKNMLKKVKERILPVFRTEWLMFIYLVVLMSVYNFMSHGSQDLYPTLLVKQHNVGPDKKTVLMVIVNLGAMAGGVFFGQLTELMGRRLTIIICCIMGGAFIYPSFFSDDLPTMTGGYFFLCFATMGAWGVAPLHLMELVNKEHRVFLSGIVYQLGNLTSSAASTIEATIGTRFPLNIGTSSDSYDYGKVMGIFCGAVYGAMIIAIFFGPERFHRALIISDDIIEEVDECSSDILVYEQKHEVNCKV</sequence>
<evidence type="ECO:0000313" key="8">
    <source>
        <dbReference type="Proteomes" id="UP000054251"/>
    </source>
</evidence>
<dbReference type="Gene3D" id="1.20.1250.20">
    <property type="entry name" value="MFS general substrate transporter like domains"/>
    <property type="match status" value="2"/>
</dbReference>
<evidence type="ECO:0000256" key="4">
    <source>
        <dbReference type="ARBA" id="ARBA00023136"/>
    </source>
</evidence>
<evidence type="ECO:0000256" key="1">
    <source>
        <dbReference type="ARBA" id="ARBA00004141"/>
    </source>
</evidence>
<dbReference type="AlphaFoldDB" id="A0A0V1PQH5"/>
<dbReference type="EMBL" id="LMYN01000266">
    <property type="protein sequence ID" value="KRZ98499.1"/>
    <property type="molecule type" value="Genomic_DNA"/>
</dbReference>
<evidence type="ECO:0000313" key="7">
    <source>
        <dbReference type="EMBL" id="KRZ98499.1"/>
    </source>
</evidence>
<dbReference type="PANTHER" id="PTHR23508:SF10">
    <property type="entry name" value="CARBOXYLIC ACID TRANSPORTER PROTEIN HOMOLOG"/>
    <property type="match status" value="1"/>
</dbReference>
<accession>A0A0V1PQH5</accession>
<name>A0A0V1PQH5_9ASCO</name>
<keyword evidence="4 5" id="KW-0472">Membrane</keyword>
<keyword evidence="3 5" id="KW-1133">Transmembrane helix</keyword>
<feature type="transmembrane region" description="Helical" evidence="5">
    <location>
        <begin position="222"/>
        <end position="240"/>
    </location>
</feature>
<comment type="subcellular location">
    <subcellularLocation>
        <location evidence="1">Membrane</location>
        <topology evidence="1">Multi-pass membrane protein</topology>
    </subcellularLocation>
</comment>